<dbReference type="AlphaFoldDB" id="A0A8H4NPZ5"/>
<evidence type="ECO:0000256" key="2">
    <source>
        <dbReference type="SAM" id="MobiDB-lite"/>
    </source>
</evidence>
<organism evidence="3 4">
    <name type="scientific">Fusarium austroafricanum</name>
    <dbReference type="NCBI Taxonomy" id="2364996"/>
    <lineage>
        <taxon>Eukaryota</taxon>
        <taxon>Fungi</taxon>
        <taxon>Dikarya</taxon>
        <taxon>Ascomycota</taxon>
        <taxon>Pezizomycotina</taxon>
        <taxon>Sordariomycetes</taxon>
        <taxon>Hypocreomycetidae</taxon>
        <taxon>Hypocreales</taxon>
        <taxon>Nectriaceae</taxon>
        <taxon>Fusarium</taxon>
        <taxon>Fusarium concolor species complex</taxon>
    </lineage>
</organism>
<proteinExistence type="predicted"/>
<feature type="region of interest" description="Disordered" evidence="2">
    <location>
        <begin position="158"/>
        <end position="178"/>
    </location>
</feature>
<name>A0A8H4NPZ5_9HYPO</name>
<protein>
    <submittedName>
        <fullName evidence="3">Uncharacterized protein</fullName>
    </submittedName>
</protein>
<dbReference type="Proteomes" id="UP000605986">
    <property type="component" value="Unassembled WGS sequence"/>
</dbReference>
<keyword evidence="4" id="KW-1185">Reference proteome</keyword>
<feature type="compositionally biased region" description="Basic and acidic residues" evidence="2">
    <location>
        <begin position="162"/>
        <end position="178"/>
    </location>
</feature>
<comment type="caution">
    <text evidence="3">The sequence shown here is derived from an EMBL/GenBank/DDBJ whole genome shotgun (WGS) entry which is preliminary data.</text>
</comment>
<evidence type="ECO:0000313" key="3">
    <source>
        <dbReference type="EMBL" id="KAF4446699.1"/>
    </source>
</evidence>
<feature type="coiled-coil region" evidence="1">
    <location>
        <begin position="69"/>
        <end position="96"/>
    </location>
</feature>
<evidence type="ECO:0000313" key="4">
    <source>
        <dbReference type="Proteomes" id="UP000605986"/>
    </source>
</evidence>
<dbReference type="OrthoDB" id="5092768at2759"/>
<reference evidence="3" key="1">
    <citation type="submission" date="2020-01" db="EMBL/GenBank/DDBJ databases">
        <title>Identification and distribution of gene clusters putatively required for synthesis of sphingolipid metabolism inhibitors in phylogenetically diverse species of the filamentous fungus Fusarium.</title>
        <authorList>
            <person name="Kim H.-S."/>
            <person name="Busman M."/>
            <person name="Brown D.W."/>
            <person name="Divon H."/>
            <person name="Uhlig S."/>
            <person name="Proctor R.H."/>
        </authorList>
    </citation>
    <scope>NUCLEOTIDE SEQUENCE</scope>
    <source>
        <strain evidence="3">NRRL 53441</strain>
    </source>
</reference>
<gene>
    <name evidence="3" type="ORF">F53441_9632</name>
</gene>
<keyword evidence="1" id="KW-0175">Coiled coil</keyword>
<accession>A0A8H4NPZ5</accession>
<sequence>MDPGSSHSSKKGTPSGVKAALYTASTDLHKLVEDVSTKTYDLGFKAGLQQGKEKVDRRVTADDDVQAIIDSLCNRNEELQKRNGELEKEIETFSYDTSLTLAKYTRDNVSSAYGAVTSATYAQGISPSDYNKLRKTSDKLSTLEAECEERVEKIARAANKKRSGEALGREGNKRPFLG</sequence>
<evidence type="ECO:0000256" key="1">
    <source>
        <dbReference type="SAM" id="Coils"/>
    </source>
</evidence>
<dbReference type="EMBL" id="JAADJG010000445">
    <property type="protein sequence ID" value="KAF4446699.1"/>
    <property type="molecule type" value="Genomic_DNA"/>
</dbReference>